<dbReference type="AlphaFoldDB" id="A0A0F9A029"/>
<accession>A0A0F9A029</accession>
<dbReference type="EMBL" id="LAZR01045193">
    <property type="protein sequence ID" value="KKK99468.1"/>
    <property type="molecule type" value="Genomic_DNA"/>
</dbReference>
<sequence length="111" mass="12504">LRRGASRGREGEGIEQMEDMTYCPDCDYPLQLCQDDEDEPMYYDCFGCGAEWTLDGEEGPNKRKFLASLSAGNDPLRSMPIIEPDKSPDSEHIRGGSKAAFDYLDEQTKQN</sequence>
<feature type="non-terminal residue" evidence="2">
    <location>
        <position position="1"/>
    </location>
</feature>
<proteinExistence type="predicted"/>
<feature type="compositionally biased region" description="Basic and acidic residues" evidence="1">
    <location>
        <begin position="83"/>
        <end position="94"/>
    </location>
</feature>
<reference evidence="2" key="1">
    <citation type="journal article" date="2015" name="Nature">
        <title>Complex archaea that bridge the gap between prokaryotes and eukaryotes.</title>
        <authorList>
            <person name="Spang A."/>
            <person name="Saw J.H."/>
            <person name="Jorgensen S.L."/>
            <person name="Zaremba-Niedzwiedzka K."/>
            <person name="Martijn J."/>
            <person name="Lind A.E."/>
            <person name="van Eijk R."/>
            <person name="Schleper C."/>
            <person name="Guy L."/>
            <person name="Ettema T.J."/>
        </authorList>
    </citation>
    <scope>NUCLEOTIDE SEQUENCE</scope>
</reference>
<evidence type="ECO:0000256" key="1">
    <source>
        <dbReference type="SAM" id="MobiDB-lite"/>
    </source>
</evidence>
<organism evidence="2">
    <name type="scientific">marine sediment metagenome</name>
    <dbReference type="NCBI Taxonomy" id="412755"/>
    <lineage>
        <taxon>unclassified sequences</taxon>
        <taxon>metagenomes</taxon>
        <taxon>ecological metagenomes</taxon>
    </lineage>
</organism>
<comment type="caution">
    <text evidence="2">The sequence shown here is derived from an EMBL/GenBank/DDBJ whole genome shotgun (WGS) entry which is preliminary data.</text>
</comment>
<name>A0A0F9A029_9ZZZZ</name>
<evidence type="ECO:0000313" key="2">
    <source>
        <dbReference type="EMBL" id="KKK99468.1"/>
    </source>
</evidence>
<gene>
    <name evidence="2" type="ORF">LCGC14_2632480</name>
</gene>
<feature type="region of interest" description="Disordered" evidence="1">
    <location>
        <begin position="1"/>
        <end position="20"/>
    </location>
</feature>
<protein>
    <submittedName>
        <fullName evidence="2">Uncharacterized protein</fullName>
    </submittedName>
</protein>
<feature type="region of interest" description="Disordered" evidence="1">
    <location>
        <begin position="74"/>
        <end position="96"/>
    </location>
</feature>